<dbReference type="SUPFAM" id="SSF55073">
    <property type="entry name" value="Nucleotide cyclase"/>
    <property type="match status" value="1"/>
</dbReference>
<proteinExistence type="predicted"/>
<evidence type="ECO:0000259" key="2">
    <source>
        <dbReference type="PROSITE" id="PS50883"/>
    </source>
</evidence>
<keyword evidence="5" id="KW-1185">Reference proteome</keyword>
<dbReference type="InterPro" id="IPR043128">
    <property type="entry name" value="Rev_trsase/Diguanyl_cyclase"/>
</dbReference>
<dbReference type="SMART" id="SM00065">
    <property type="entry name" value="GAF"/>
    <property type="match status" value="2"/>
</dbReference>
<dbReference type="Pfam" id="PF00990">
    <property type="entry name" value="GGDEF"/>
    <property type="match status" value="1"/>
</dbReference>
<dbReference type="InterPro" id="IPR029787">
    <property type="entry name" value="Nucleotide_cyclase"/>
</dbReference>
<dbReference type="CDD" id="cd01948">
    <property type="entry name" value="EAL"/>
    <property type="match status" value="1"/>
</dbReference>
<dbReference type="KEGG" id="lsf:I8J32_016215"/>
<dbReference type="SMART" id="SM00267">
    <property type="entry name" value="GGDEF"/>
    <property type="match status" value="1"/>
</dbReference>
<dbReference type="PROSITE" id="PS50883">
    <property type="entry name" value="EAL"/>
    <property type="match status" value="1"/>
</dbReference>
<dbReference type="Gene3D" id="3.30.70.270">
    <property type="match status" value="1"/>
</dbReference>
<dbReference type="Gene3D" id="3.30.450.40">
    <property type="match status" value="2"/>
</dbReference>
<accession>A0A974XYM1</accession>
<reference evidence="4 5" key="1">
    <citation type="submission" date="2021-03" db="EMBL/GenBank/DDBJ databases">
        <title>Lysobacter sp. nov. isolated from soil of gangwondo yeongwol, south Korea.</title>
        <authorList>
            <person name="Kim K.R."/>
            <person name="Kim K.H."/>
            <person name="Jeon C.O."/>
        </authorList>
    </citation>
    <scope>NUCLEOTIDE SEQUENCE [LARGE SCALE GENOMIC DNA]</scope>
    <source>
        <strain evidence="4 5">R19</strain>
    </source>
</reference>
<feature type="domain" description="GGDEF" evidence="3">
    <location>
        <begin position="617"/>
        <end position="750"/>
    </location>
</feature>
<dbReference type="SUPFAM" id="SSF141868">
    <property type="entry name" value="EAL domain-like"/>
    <property type="match status" value="1"/>
</dbReference>
<dbReference type="Gene3D" id="3.20.20.450">
    <property type="entry name" value="EAL domain"/>
    <property type="match status" value="1"/>
</dbReference>
<dbReference type="SUPFAM" id="SSF55781">
    <property type="entry name" value="GAF domain-like"/>
    <property type="match status" value="2"/>
</dbReference>
<feature type="region of interest" description="Disordered" evidence="1">
    <location>
        <begin position="1"/>
        <end position="20"/>
    </location>
</feature>
<dbReference type="SMART" id="SM00052">
    <property type="entry name" value="EAL"/>
    <property type="match status" value="1"/>
</dbReference>
<evidence type="ECO:0000259" key="3">
    <source>
        <dbReference type="PROSITE" id="PS50887"/>
    </source>
</evidence>
<dbReference type="InterPro" id="IPR035919">
    <property type="entry name" value="EAL_sf"/>
</dbReference>
<dbReference type="InterPro" id="IPR003018">
    <property type="entry name" value="GAF"/>
</dbReference>
<dbReference type="Pfam" id="PF00563">
    <property type="entry name" value="EAL"/>
    <property type="match status" value="1"/>
</dbReference>
<dbReference type="InterPro" id="IPR001633">
    <property type="entry name" value="EAL_dom"/>
</dbReference>
<organism evidence="4 5">
    <name type="scientific">Agrilutibacter solisilvae</name>
    <dbReference type="NCBI Taxonomy" id="2763317"/>
    <lineage>
        <taxon>Bacteria</taxon>
        <taxon>Pseudomonadati</taxon>
        <taxon>Pseudomonadota</taxon>
        <taxon>Gammaproteobacteria</taxon>
        <taxon>Lysobacterales</taxon>
        <taxon>Lysobacteraceae</taxon>
        <taxon>Agrilutibacter</taxon>
    </lineage>
</organism>
<evidence type="ECO:0000313" key="5">
    <source>
        <dbReference type="Proteomes" id="UP000639274"/>
    </source>
</evidence>
<dbReference type="Pfam" id="PF13185">
    <property type="entry name" value="GAF_2"/>
    <property type="match status" value="2"/>
</dbReference>
<evidence type="ECO:0000256" key="1">
    <source>
        <dbReference type="SAM" id="MobiDB-lite"/>
    </source>
</evidence>
<dbReference type="Proteomes" id="UP000639274">
    <property type="component" value="Chromosome"/>
</dbReference>
<dbReference type="InterPro" id="IPR052155">
    <property type="entry name" value="Biofilm_reg_signaling"/>
</dbReference>
<dbReference type="PROSITE" id="PS50887">
    <property type="entry name" value="GGDEF"/>
    <property type="match status" value="1"/>
</dbReference>
<dbReference type="RefSeq" id="WP_200613580.1">
    <property type="nucleotide sequence ID" value="NZ_CP071518.1"/>
</dbReference>
<dbReference type="PANTHER" id="PTHR44757">
    <property type="entry name" value="DIGUANYLATE CYCLASE DGCP"/>
    <property type="match status" value="1"/>
</dbReference>
<evidence type="ECO:0000313" key="4">
    <source>
        <dbReference type="EMBL" id="QSX78206.1"/>
    </source>
</evidence>
<dbReference type="EMBL" id="CP071518">
    <property type="protein sequence ID" value="QSX78206.1"/>
    <property type="molecule type" value="Genomic_DNA"/>
</dbReference>
<feature type="compositionally biased region" description="Basic and acidic residues" evidence="1">
    <location>
        <begin position="1"/>
        <end position="10"/>
    </location>
</feature>
<dbReference type="InterPro" id="IPR000160">
    <property type="entry name" value="GGDEF_dom"/>
</dbReference>
<feature type="domain" description="EAL" evidence="2">
    <location>
        <begin position="759"/>
        <end position="1009"/>
    </location>
</feature>
<dbReference type="InterPro" id="IPR029016">
    <property type="entry name" value="GAF-like_dom_sf"/>
</dbReference>
<gene>
    <name evidence="4" type="ORF">I8J32_016215</name>
</gene>
<dbReference type="AlphaFoldDB" id="A0A974XYM1"/>
<dbReference type="PANTHER" id="PTHR44757:SF2">
    <property type="entry name" value="BIOFILM ARCHITECTURE MAINTENANCE PROTEIN MBAA"/>
    <property type="match status" value="1"/>
</dbReference>
<dbReference type="NCBIfam" id="TIGR00254">
    <property type="entry name" value="GGDEF"/>
    <property type="match status" value="1"/>
</dbReference>
<name>A0A974XYM1_9GAMM</name>
<protein>
    <submittedName>
        <fullName evidence="4">GGDEF domain-containing protein</fullName>
    </submittedName>
</protein>
<sequence>MATRAQDLEPRGASGTGAGTESATDFVSALFALSSLEEIAAAAARHAQTAFGASQLRLLWSLGKDDGGRPAWTGWPDVACRPLLDELAHAPGREAELIDAPALDTRVLPPLDGAGSDGICLTTSLGHWPPSHRAVMLADWPPAELPADAACTQWRAFCAVVAARMGSALDIAEQRMAAKRLEKTAKLQTALYAIADLAAGELDMPEMLRRIHAVVDELMYARNFFIALYNAVTDSVRFIYFADEKDRRAVDPEQEWPAIQISNSLTLAMIREGRGALGPSERLREEFGLLTDANQYGPDSADWLGVPMMGDGQVRGAIVVQSYDRAGRYTEEDRALLGFVAQHILTALMRKQAHDELEQRVEERTRELTEEVRERQRGERLQAALYSIADLASSELDMREMLRRIHAVVGELMYARNFYIALYSAQRNTLRFIYFADEKDTNMYNTELEVPIEQMRSSLTLGLIRRGQAVRGSARHVAELLQVPGGIGLGTPAEDFLGVPLVAEGEVRGAVVVQTYDPTVHYTEEDSALLSYVAQHILTALARKKVQAELERRVQDRTHELAAAVSELREQILVRERAEQQLVHENLHDSLTGLPNRNFLYGALERALARLHRDSSHRFAVLFLDLDRFKVINDSVGHLSGDQMLKQAGERLLSCVRSSDVVARLGGDEFAILMEDIQVPEDACHTAQRAIASLSEPMYIAGKELFTSASVGIALGHARYSKAEELLRDADVAMYRAKAHGRQRFEIFDERLHQEALQLLDLESDLRRAIQRTEFEPHFQPIVSLRDGAVLGYEALLRWRHPGRGVLLPADFLKVAEDSGSVEQIDWQMFERTCRDIPALQANGGYVTLNVSPRHFRSPALARQLLDLLGEHDIKPQNVRVEVTEGALLDNPDQVFATLDALRTAGVLAALDDFGTGYSSLSYLHRFPLHALKIDRSFVSALQPGDRGGSAAVVRAVLALANTLGMEVIAEGIETEEQRQWLLEIGCEMGQGFLFSRARPVIDWVARRH</sequence>
<dbReference type="CDD" id="cd01949">
    <property type="entry name" value="GGDEF"/>
    <property type="match status" value="1"/>
</dbReference>